<name>A0A0D0A1F9_9AGAM</name>
<dbReference type="Proteomes" id="UP000054485">
    <property type="component" value="Unassembled WGS sequence"/>
</dbReference>
<protein>
    <submittedName>
        <fullName evidence="1">Uncharacterized protein</fullName>
    </submittedName>
</protein>
<keyword evidence="2" id="KW-1185">Reference proteome</keyword>
<evidence type="ECO:0000313" key="2">
    <source>
        <dbReference type="Proteomes" id="UP000054485"/>
    </source>
</evidence>
<sequence length="79" mass="9207">MRATATIAVFSASFTAAGITSSHVWTLRVEHLWTLRVEYDDDKRIISWYDCRHDKTKHEHRQECSKYLQLTDLPGGRSI</sequence>
<dbReference type="InParanoid" id="A0A0D0A1F9"/>
<reference evidence="1 2" key="1">
    <citation type="submission" date="2014-04" db="EMBL/GenBank/DDBJ databases">
        <authorList>
            <consortium name="DOE Joint Genome Institute"/>
            <person name="Kuo A."/>
            <person name="Ruytinx J."/>
            <person name="Rineau F."/>
            <person name="Colpaert J."/>
            <person name="Kohler A."/>
            <person name="Nagy L.G."/>
            <person name="Floudas D."/>
            <person name="Copeland A."/>
            <person name="Barry K.W."/>
            <person name="Cichocki N."/>
            <person name="Veneault-Fourrey C."/>
            <person name="LaButti K."/>
            <person name="Lindquist E.A."/>
            <person name="Lipzen A."/>
            <person name="Lundell T."/>
            <person name="Morin E."/>
            <person name="Murat C."/>
            <person name="Sun H."/>
            <person name="Tunlid A."/>
            <person name="Henrissat B."/>
            <person name="Grigoriev I.V."/>
            <person name="Hibbett D.S."/>
            <person name="Martin F."/>
            <person name="Nordberg H.P."/>
            <person name="Cantor M.N."/>
            <person name="Hua S.X."/>
        </authorList>
    </citation>
    <scope>NUCLEOTIDE SEQUENCE [LARGE SCALE GENOMIC DNA]</scope>
    <source>
        <strain evidence="1 2">UH-Slu-Lm8-n1</strain>
    </source>
</reference>
<evidence type="ECO:0000313" key="1">
    <source>
        <dbReference type="EMBL" id="KIK43795.1"/>
    </source>
</evidence>
<accession>A0A0D0A1F9</accession>
<proteinExistence type="predicted"/>
<dbReference type="EMBL" id="KN835204">
    <property type="protein sequence ID" value="KIK43795.1"/>
    <property type="molecule type" value="Genomic_DNA"/>
</dbReference>
<dbReference type="HOGENOM" id="CLU_2607621_0_0_1"/>
<reference evidence="2" key="2">
    <citation type="submission" date="2015-01" db="EMBL/GenBank/DDBJ databases">
        <title>Evolutionary Origins and Diversification of the Mycorrhizal Mutualists.</title>
        <authorList>
            <consortium name="DOE Joint Genome Institute"/>
            <consortium name="Mycorrhizal Genomics Consortium"/>
            <person name="Kohler A."/>
            <person name="Kuo A."/>
            <person name="Nagy L.G."/>
            <person name="Floudas D."/>
            <person name="Copeland A."/>
            <person name="Barry K.W."/>
            <person name="Cichocki N."/>
            <person name="Veneault-Fourrey C."/>
            <person name="LaButti K."/>
            <person name="Lindquist E.A."/>
            <person name="Lipzen A."/>
            <person name="Lundell T."/>
            <person name="Morin E."/>
            <person name="Murat C."/>
            <person name="Riley R."/>
            <person name="Ohm R."/>
            <person name="Sun H."/>
            <person name="Tunlid A."/>
            <person name="Henrissat B."/>
            <person name="Grigoriev I.V."/>
            <person name="Hibbett D.S."/>
            <person name="Martin F."/>
        </authorList>
    </citation>
    <scope>NUCLEOTIDE SEQUENCE [LARGE SCALE GENOMIC DNA]</scope>
    <source>
        <strain evidence="2">UH-Slu-Lm8-n1</strain>
    </source>
</reference>
<gene>
    <name evidence="1" type="ORF">CY34DRAFT_803405</name>
</gene>
<organism evidence="1 2">
    <name type="scientific">Suillus luteus UH-Slu-Lm8-n1</name>
    <dbReference type="NCBI Taxonomy" id="930992"/>
    <lineage>
        <taxon>Eukaryota</taxon>
        <taxon>Fungi</taxon>
        <taxon>Dikarya</taxon>
        <taxon>Basidiomycota</taxon>
        <taxon>Agaricomycotina</taxon>
        <taxon>Agaricomycetes</taxon>
        <taxon>Agaricomycetidae</taxon>
        <taxon>Boletales</taxon>
        <taxon>Suillineae</taxon>
        <taxon>Suillaceae</taxon>
        <taxon>Suillus</taxon>
    </lineage>
</organism>
<dbReference type="AlphaFoldDB" id="A0A0D0A1F9"/>